<evidence type="ECO:0000313" key="1">
    <source>
        <dbReference type="EMBL" id="GBM83360.1"/>
    </source>
</evidence>
<name>A0A4Y2J0B5_ARAVE</name>
<proteinExistence type="predicted"/>
<accession>A0A4Y2J0B5</accession>
<organism evidence="1 2">
    <name type="scientific">Araneus ventricosus</name>
    <name type="common">Orbweaver spider</name>
    <name type="synonym">Epeira ventricosa</name>
    <dbReference type="NCBI Taxonomy" id="182803"/>
    <lineage>
        <taxon>Eukaryota</taxon>
        <taxon>Metazoa</taxon>
        <taxon>Ecdysozoa</taxon>
        <taxon>Arthropoda</taxon>
        <taxon>Chelicerata</taxon>
        <taxon>Arachnida</taxon>
        <taxon>Araneae</taxon>
        <taxon>Araneomorphae</taxon>
        <taxon>Entelegynae</taxon>
        <taxon>Araneoidea</taxon>
        <taxon>Araneidae</taxon>
        <taxon>Araneus</taxon>
    </lineage>
</organism>
<protein>
    <submittedName>
        <fullName evidence="1">Uncharacterized protein</fullName>
    </submittedName>
</protein>
<feature type="non-terminal residue" evidence="1">
    <location>
        <position position="1"/>
    </location>
</feature>
<dbReference type="Proteomes" id="UP000499080">
    <property type="component" value="Unassembled WGS sequence"/>
</dbReference>
<reference evidence="1 2" key="1">
    <citation type="journal article" date="2019" name="Sci. Rep.">
        <title>Orb-weaving spider Araneus ventricosus genome elucidates the spidroin gene catalogue.</title>
        <authorList>
            <person name="Kono N."/>
            <person name="Nakamura H."/>
            <person name="Ohtoshi R."/>
            <person name="Moran D.A.P."/>
            <person name="Shinohara A."/>
            <person name="Yoshida Y."/>
            <person name="Fujiwara M."/>
            <person name="Mori M."/>
            <person name="Tomita M."/>
            <person name="Arakawa K."/>
        </authorList>
    </citation>
    <scope>NUCLEOTIDE SEQUENCE [LARGE SCALE GENOMIC DNA]</scope>
</reference>
<evidence type="ECO:0000313" key="2">
    <source>
        <dbReference type="Proteomes" id="UP000499080"/>
    </source>
</evidence>
<comment type="caution">
    <text evidence="1">The sequence shown here is derived from an EMBL/GenBank/DDBJ whole genome shotgun (WGS) entry which is preliminary data.</text>
</comment>
<dbReference type="EMBL" id="BGPR01108616">
    <property type="protein sequence ID" value="GBM83360.1"/>
    <property type="molecule type" value="Genomic_DNA"/>
</dbReference>
<gene>
    <name evidence="1" type="ORF">AVEN_126331_1</name>
</gene>
<sequence length="119" mass="13693">LHGAPKRLANPLATPRYATGCIVKGLVFDSLSPAEYEDGSFDERSRMESQRFSARVPATGWKETCLSGRLRLESKRFCVPFHCLVYEEKNLGCERLRVGRHWFSAEFSVTRCHTRRDVR</sequence>
<keyword evidence="2" id="KW-1185">Reference proteome</keyword>
<dbReference type="AlphaFoldDB" id="A0A4Y2J0B5"/>